<sequence>MSAAAAWDLNAAPVRVPGSVPGRAARPSLVLVPTGDAVPTSAPGRLRLTRAGRLAVTLTVAAVLLAVATVALVSRAGAAAPAPVADHAVTVAQGQTLSEIAVRELPGLPVAAAVAELQLANNLPSAHVHAGQVLVVPARG</sequence>
<dbReference type="Proteomes" id="UP000199019">
    <property type="component" value="Unassembled WGS sequence"/>
</dbReference>
<evidence type="ECO:0000313" key="4">
    <source>
        <dbReference type="Proteomes" id="UP000199019"/>
    </source>
</evidence>
<dbReference type="InterPro" id="IPR018392">
    <property type="entry name" value="LysM"/>
</dbReference>
<keyword evidence="1" id="KW-1133">Transmembrane helix</keyword>
<feature type="transmembrane region" description="Helical" evidence="1">
    <location>
        <begin position="54"/>
        <end position="73"/>
    </location>
</feature>
<keyword evidence="1" id="KW-0472">Membrane</keyword>
<dbReference type="AlphaFoldDB" id="A0A1H9QQ69"/>
<dbReference type="InterPro" id="IPR036779">
    <property type="entry name" value="LysM_dom_sf"/>
</dbReference>
<evidence type="ECO:0000313" key="3">
    <source>
        <dbReference type="EMBL" id="SER62375.1"/>
    </source>
</evidence>
<dbReference type="PROSITE" id="PS51782">
    <property type="entry name" value="LYSM"/>
    <property type="match status" value="1"/>
</dbReference>
<evidence type="ECO:0000259" key="2">
    <source>
        <dbReference type="PROSITE" id="PS51782"/>
    </source>
</evidence>
<proteinExistence type="predicted"/>
<dbReference type="RefSeq" id="WP_143056095.1">
    <property type="nucleotide sequence ID" value="NZ_FOHB01000001.1"/>
</dbReference>
<dbReference type="OrthoDB" id="4869632at2"/>
<keyword evidence="4" id="KW-1185">Reference proteome</keyword>
<protein>
    <submittedName>
        <fullName evidence="3">LysM domain-containing protein</fullName>
    </submittedName>
</protein>
<gene>
    <name evidence="3" type="ORF">SAMN05216199_0706</name>
</gene>
<name>A0A1H9QQ69_9MICO</name>
<dbReference type="STRING" id="587636.SAMN05216199_0706"/>
<dbReference type="Pfam" id="PF01476">
    <property type="entry name" value="LysM"/>
    <property type="match status" value="1"/>
</dbReference>
<feature type="domain" description="LysM" evidence="2">
    <location>
        <begin position="87"/>
        <end position="136"/>
    </location>
</feature>
<organism evidence="3 4">
    <name type="scientific">Pedococcus cremeus</name>
    <dbReference type="NCBI Taxonomy" id="587636"/>
    <lineage>
        <taxon>Bacteria</taxon>
        <taxon>Bacillati</taxon>
        <taxon>Actinomycetota</taxon>
        <taxon>Actinomycetes</taxon>
        <taxon>Micrococcales</taxon>
        <taxon>Intrasporangiaceae</taxon>
        <taxon>Pedococcus</taxon>
    </lineage>
</organism>
<accession>A0A1H9QQ69</accession>
<dbReference type="SMART" id="SM00257">
    <property type="entry name" value="LysM"/>
    <property type="match status" value="1"/>
</dbReference>
<dbReference type="Gene3D" id="3.10.350.10">
    <property type="entry name" value="LysM domain"/>
    <property type="match status" value="1"/>
</dbReference>
<dbReference type="EMBL" id="FOHB01000001">
    <property type="protein sequence ID" value="SER62375.1"/>
    <property type="molecule type" value="Genomic_DNA"/>
</dbReference>
<reference evidence="4" key="1">
    <citation type="submission" date="2016-10" db="EMBL/GenBank/DDBJ databases">
        <authorList>
            <person name="Varghese N."/>
            <person name="Submissions S."/>
        </authorList>
    </citation>
    <scope>NUCLEOTIDE SEQUENCE [LARGE SCALE GENOMIC DNA]</scope>
    <source>
        <strain evidence="4">CGMCC 1.6963</strain>
    </source>
</reference>
<keyword evidence="1" id="KW-0812">Transmembrane</keyword>
<evidence type="ECO:0000256" key="1">
    <source>
        <dbReference type="SAM" id="Phobius"/>
    </source>
</evidence>